<dbReference type="EMBL" id="JACCBM010000001">
    <property type="protein sequence ID" value="NYD69518.1"/>
    <property type="molecule type" value="Genomic_DNA"/>
</dbReference>
<evidence type="ECO:0000313" key="2">
    <source>
        <dbReference type="EMBL" id="NYD69518.1"/>
    </source>
</evidence>
<gene>
    <name evidence="2" type="ORF">BJ984_000676</name>
</gene>
<dbReference type="InterPro" id="IPR015943">
    <property type="entry name" value="WD40/YVTN_repeat-like_dom_sf"/>
</dbReference>
<dbReference type="Pfam" id="PF24684">
    <property type="entry name" value="Vgb_lyase"/>
    <property type="match status" value="1"/>
</dbReference>
<dbReference type="Proteomes" id="UP000549913">
    <property type="component" value="Unassembled WGS sequence"/>
</dbReference>
<reference evidence="2 3" key="1">
    <citation type="submission" date="2020-07" db="EMBL/GenBank/DDBJ databases">
        <title>Sequencing the genomes of 1000 actinobacteria strains.</title>
        <authorList>
            <person name="Klenk H.-P."/>
        </authorList>
    </citation>
    <scope>NUCLEOTIDE SEQUENCE [LARGE SCALE GENOMIC DNA]</scope>
    <source>
        <strain evidence="2 3">DSM 26474</strain>
    </source>
</reference>
<dbReference type="RefSeq" id="WP_179546834.1">
    <property type="nucleotide sequence ID" value="NZ_BSEW01000001.1"/>
</dbReference>
<dbReference type="PANTHER" id="PTHR30032">
    <property type="entry name" value="N-ACETYLMURAMOYL-L-ALANINE AMIDASE-RELATED"/>
    <property type="match status" value="1"/>
</dbReference>
<feature type="signal peptide" evidence="1">
    <location>
        <begin position="1"/>
        <end position="21"/>
    </location>
</feature>
<sequence length="641" mass="66292">MLAAAVTAGLLSAAPTLAAHAEVEPDPAPASTDLLPTGPIDPGPHLVEFALPNPHGAPNDVVAGPDGSVWVSVFNDKQILRVSHDGAVLATAQLTGGPTSLTTDDAGGVWATEYASNAIAHVDASAAVTEHSIPTPNSFPANIDVFKGYVYFTESNTQKLGRYNPANGALDEYPILGSVTPWDVRGDQNTGSLYITDTGSGTVWKRYLNGEDQGTFAPAAGTDLFGDLTDFEDTVSTGYTSHEISTVNATDAFAKVLEVNRREITGVTEIRTRSFQLWFADAGDNVFGTRIDGSQLEFAMPTANVGLSGIAATGDRYLWSAEKVTGKLARLDVAATIPPDRLSGTDRYATAAAIAKGAYPAGASIAFVTSGETFADALSAGPIAAHNEAPVLLSTKGVLSSAARAELLRLNPGRVVLIGGPAALSDGVLASIQEALPRAAVQRIGGSDRFAVSRALLNSDLAPRGSEKVFISTGRDFPDALSAAPVAAHAGSVVLLVDGKSTALSGDEMRAIATQLSPMYGVPQIVGGPNAVSTAIENQLRSTYKLTYRYNGSDRFEVSSALNKGWVSGQPAYVASGISFPDALAGGAVAGAQHRPIYLSQKSCIPAAAVDAFVINRAPSVTVLGGLVALSAEVERLTSCR</sequence>
<dbReference type="PANTHER" id="PTHR30032:SF1">
    <property type="entry name" value="N-ACETYLMURAMOYL-L-ALANINE AMIDASE LYTC"/>
    <property type="match status" value="1"/>
</dbReference>
<organism evidence="2 3">
    <name type="scientific">Herbiconiux flava</name>
    <dbReference type="NCBI Taxonomy" id="881268"/>
    <lineage>
        <taxon>Bacteria</taxon>
        <taxon>Bacillati</taxon>
        <taxon>Actinomycetota</taxon>
        <taxon>Actinomycetes</taxon>
        <taxon>Micrococcales</taxon>
        <taxon>Microbacteriaceae</taxon>
        <taxon>Herbiconiux</taxon>
    </lineage>
</organism>
<dbReference type="Gene3D" id="3.40.50.12090">
    <property type="match status" value="1"/>
</dbReference>
<feature type="chain" id="PRO_5032825841" evidence="1">
    <location>
        <begin position="22"/>
        <end position="641"/>
    </location>
</feature>
<dbReference type="InterPro" id="IPR007253">
    <property type="entry name" value="Cell_wall-bd_2"/>
</dbReference>
<protein>
    <submittedName>
        <fullName evidence="2">Putative cell wall-binding protein/streptogramin lyase</fullName>
    </submittedName>
</protein>
<evidence type="ECO:0000313" key="3">
    <source>
        <dbReference type="Proteomes" id="UP000549913"/>
    </source>
</evidence>
<dbReference type="GO" id="GO:0016829">
    <property type="term" value="F:lyase activity"/>
    <property type="evidence" value="ECO:0007669"/>
    <property type="project" value="UniProtKB-KW"/>
</dbReference>
<accession>A0A852S8D0</accession>
<name>A0A852S8D0_9MICO</name>
<dbReference type="AlphaFoldDB" id="A0A852S8D0"/>
<comment type="caution">
    <text evidence="2">The sequence shown here is derived from an EMBL/GenBank/DDBJ whole genome shotgun (WGS) entry which is preliminary data.</text>
</comment>
<dbReference type="Pfam" id="PF04122">
    <property type="entry name" value="CW_binding_2"/>
    <property type="match status" value="3"/>
</dbReference>
<dbReference type="SUPFAM" id="SSF101898">
    <property type="entry name" value="NHL repeat"/>
    <property type="match status" value="1"/>
</dbReference>
<dbReference type="InterPro" id="IPR051922">
    <property type="entry name" value="Bact_Sporulation_Assoc"/>
</dbReference>
<evidence type="ECO:0000256" key="1">
    <source>
        <dbReference type="SAM" id="SignalP"/>
    </source>
</evidence>
<keyword evidence="2" id="KW-0456">Lyase</keyword>
<dbReference type="Gene3D" id="2.130.10.10">
    <property type="entry name" value="YVTN repeat-like/Quinoprotein amine dehydrogenase"/>
    <property type="match status" value="1"/>
</dbReference>
<keyword evidence="3" id="KW-1185">Reference proteome</keyword>
<proteinExistence type="predicted"/>
<keyword evidence="1" id="KW-0732">Signal</keyword>